<dbReference type="InterPro" id="IPR001242">
    <property type="entry name" value="Condensation_dom"/>
</dbReference>
<name>A0A853IDZ9_9GAMM</name>
<evidence type="ECO:0000313" key="2">
    <source>
        <dbReference type="EMBL" id="NYZ70062.1"/>
    </source>
</evidence>
<keyword evidence="3" id="KW-1185">Reference proteome</keyword>
<feature type="non-terminal residue" evidence="2">
    <location>
        <position position="1"/>
    </location>
</feature>
<dbReference type="InterPro" id="IPR023213">
    <property type="entry name" value="CAT-like_dom_sf"/>
</dbReference>
<feature type="domain" description="Condensation" evidence="1">
    <location>
        <begin position="313"/>
        <end position="444"/>
    </location>
</feature>
<dbReference type="Gene3D" id="3.30.559.10">
    <property type="entry name" value="Chloramphenicol acetyltransferase-like domain"/>
    <property type="match status" value="1"/>
</dbReference>
<feature type="domain" description="Condensation" evidence="1">
    <location>
        <begin position="3"/>
        <end position="279"/>
    </location>
</feature>
<dbReference type="PANTHER" id="PTHR45398:SF1">
    <property type="entry name" value="ENZYME, PUTATIVE (JCVI)-RELATED"/>
    <property type="match status" value="1"/>
</dbReference>
<dbReference type="NCBIfam" id="TIGR01720">
    <property type="entry name" value="NRPS-para261"/>
    <property type="match status" value="1"/>
</dbReference>
<dbReference type="Pfam" id="PF00668">
    <property type="entry name" value="Condensation"/>
    <property type="match status" value="2"/>
</dbReference>
<dbReference type="Proteomes" id="UP000569732">
    <property type="component" value="Unassembled WGS sequence"/>
</dbReference>
<feature type="non-terminal residue" evidence="2">
    <location>
        <position position="445"/>
    </location>
</feature>
<reference evidence="2 3" key="1">
    <citation type="submission" date="2020-07" db="EMBL/GenBank/DDBJ databases">
        <title>Endozoicomonas sp. nov., isolated from sediment.</title>
        <authorList>
            <person name="Gu T."/>
        </authorList>
    </citation>
    <scope>NUCLEOTIDE SEQUENCE [LARGE SCALE GENOMIC DNA]</scope>
    <source>
        <strain evidence="2 3">SM1973</strain>
    </source>
</reference>
<comment type="caution">
    <text evidence="2">The sequence shown here is derived from an EMBL/GenBank/DDBJ whole genome shotgun (WGS) entry which is preliminary data.</text>
</comment>
<proteinExistence type="predicted"/>
<dbReference type="AlphaFoldDB" id="A0A853IDZ9"/>
<dbReference type="EMBL" id="JACCKB010000248">
    <property type="protein sequence ID" value="NYZ70062.1"/>
    <property type="molecule type" value="Genomic_DNA"/>
</dbReference>
<evidence type="ECO:0000259" key="1">
    <source>
        <dbReference type="Pfam" id="PF00668"/>
    </source>
</evidence>
<dbReference type="RefSeq" id="WP_255491119.1">
    <property type="nucleotide sequence ID" value="NZ_JACCKB010000248.1"/>
</dbReference>
<dbReference type="InterPro" id="IPR010060">
    <property type="entry name" value="NRPS_synth"/>
</dbReference>
<dbReference type="SUPFAM" id="SSF52777">
    <property type="entry name" value="CoA-dependent acyltransferases"/>
    <property type="match status" value="2"/>
</dbReference>
<dbReference type="PANTHER" id="PTHR45398">
    <property type="match status" value="1"/>
</dbReference>
<accession>A0A853IDZ9</accession>
<evidence type="ECO:0000313" key="3">
    <source>
        <dbReference type="Proteomes" id="UP000569732"/>
    </source>
</evidence>
<gene>
    <name evidence="2" type="ORF">H0A36_29025</name>
</gene>
<sequence>LSQLAADQPVVLAPKTSSYQRWADALANYRQLPTVQAERAYWQQVVSEPVNELPVTPGIEDQRYQHTETLTVSLDSEMTRALLQEANQCYHTQINDLLLTALLQVVRDWVGGDGIRLDLEGHGREALFDDIDLHSTVGWFTTLFPVHLRQTAGDMGEQIKRVKEQLRTIPHNGIGYGLLADEQADQPSAEILFNYLGQFDQTTTQTEGLAWSFDNVGECVSDQLSRRYVLSINSEVSQGQLQVVFDYHQQQLTSSTVQQLATAYRQALEAIIGHCLQARGGYTASDFPLATLSQAQLDSLMVQYPTMVELFASTPMQQGMIFHSQLAAASGVYMTQLQMRLSQLDPERFKRSWQQLASHHPVFRTAFISQPEGDVLQLVQAAVTLPWTTHDWQHLSDAAQQQTLADLLVEERATPFDFAQPPLMRLVLIQLSADQYQFIWTHHHA</sequence>
<organism evidence="2 3">
    <name type="scientific">Spartinivicinus marinus</name>
    <dbReference type="NCBI Taxonomy" id="2994442"/>
    <lineage>
        <taxon>Bacteria</taxon>
        <taxon>Pseudomonadati</taxon>
        <taxon>Pseudomonadota</taxon>
        <taxon>Gammaproteobacteria</taxon>
        <taxon>Oceanospirillales</taxon>
        <taxon>Zooshikellaceae</taxon>
        <taxon>Spartinivicinus</taxon>
    </lineage>
</organism>
<dbReference type="GO" id="GO:0003824">
    <property type="term" value="F:catalytic activity"/>
    <property type="evidence" value="ECO:0007669"/>
    <property type="project" value="InterPro"/>
</dbReference>
<dbReference type="Gene3D" id="3.30.559.30">
    <property type="entry name" value="Nonribosomal peptide synthetase, condensation domain"/>
    <property type="match status" value="1"/>
</dbReference>
<protein>
    <submittedName>
        <fullName evidence="2">Non-ribosomal peptide synthetase</fullName>
    </submittedName>
</protein>